<comment type="caution">
    <text evidence="1">The sequence shown here is derived from an EMBL/GenBank/DDBJ whole genome shotgun (WGS) entry which is preliminary data.</text>
</comment>
<evidence type="ECO:0000313" key="1">
    <source>
        <dbReference type="EMBL" id="GAI80713.1"/>
    </source>
</evidence>
<protein>
    <submittedName>
        <fullName evidence="1">Uncharacterized protein</fullName>
    </submittedName>
</protein>
<accession>X1RJA0</accession>
<gene>
    <name evidence="1" type="ORF">S12H4_19015</name>
</gene>
<dbReference type="EMBL" id="BARW01009459">
    <property type="protein sequence ID" value="GAI80713.1"/>
    <property type="molecule type" value="Genomic_DNA"/>
</dbReference>
<name>X1RJA0_9ZZZZ</name>
<proteinExistence type="predicted"/>
<feature type="non-terminal residue" evidence="1">
    <location>
        <position position="1"/>
    </location>
</feature>
<dbReference type="AlphaFoldDB" id="X1RJA0"/>
<sequence>SYDSKSYSVATQVAGLKDVKIANSGTKMYVTAFNSYIYEYTLSTPYDVSSASYVQSFDDTNRVIFFKDDGLVMFGSTGGTTLKKYVLSTAWDVSTASLDSSAVLNQNIEGIYFKPDGTKIYNLNTLVTYQYSTSTPWRIDSYSETVITDTPILANIEITANGTNVIDLSDIDFSPYPNDLIFTYQLDRDSTGDTSPTISEHSITWEGIPKGVWIEVDGDTTDEDGAVLNLELSGYDEYKLELNTVPSVNNAGFKVTYNSDGSSLYDTFFRSDASDASVSSTAYQQIIGTPSTITTSAQNTLNLWVTPPKLG</sequence>
<dbReference type="SUPFAM" id="SSF63825">
    <property type="entry name" value="YWTD domain"/>
    <property type="match status" value="1"/>
</dbReference>
<organism evidence="1">
    <name type="scientific">marine sediment metagenome</name>
    <dbReference type="NCBI Taxonomy" id="412755"/>
    <lineage>
        <taxon>unclassified sequences</taxon>
        <taxon>metagenomes</taxon>
        <taxon>ecological metagenomes</taxon>
    </lineage>
</organism>
<reference evidence="1" key="1">
    <citation type="journal article" date="2014" name="Front. Microbiol.">
        <title>High frequency of phylogenetically diverse reductive dehalogenase-homologous genes in deep subseafloor sedimentary metagenomes.</title>
        <authorList>
            <person name="Kawai M."/>
            <person name="Futagami T."/>
            <person name="Toyoda A."/>
            <person name="Takaki Y."/>
            <person name="Nishi S."/>
            <person name="Hori S."/>
            <person name="Arai W."/>
            <person name="Tsubouchi T."/>
            <person name="Morono Y."/>
            <person name="Uchiyama I."/>
            <person name="Ito T."/>
            <person name="Fujiyama A."/>
            <person name="Inagaki F."/>
            <person name="Takami H."/>
        </authorList>
    </citation>
    <scope>NUCLEOTIDE SEQUENCE</scope>
    <source>
        <strain evidence="1">Expedition CK06-06</strain>
    </source>
</reference>
<feature type="non-terminal residue" evidence="1">
    <location>
        <position position="311"/>
    </location>
</feature>